<dbReference type="Pfam" id="PF02705">
    <property type="entry name" value="K_trans"/>
    <property type="match status" value="1"/>
</dbReference>
<keyword evidence="6" id="KW-0630">Potassium</keyword>
<feature type="transmembrane region" description="Helical" evidence="10">
    <location>
        <begin position="44"/>
        <end position="66"/>
    </location>
</feature>
<gene>
    <name evidence="13" type="ORF">POM88_037608</name>
</gene>
<evidence type="ECO:0000256" key="5">
    <source>
        <dbReference type="ARBA" id="ARBA00022692"/>
    </source>
</evidence>
<evidence type="ECO:0000256" key="6">
    <source>
        <dbReference type="ARBA" id="ARBA00022958"/>
    </source>
</evidence>
<dbReference type="GO" id="GO:0015079">
    <property type="term" value="F:potassium ion transmembrane transporter activity"/>
    <property type="evidence" value="ECO:0007669"/>
    <property type="project" value="InterPro"/>
</dbReference>
<name>A0AAD8HRG3_9APIA</name>
<evidence type="ECO:0000256" key="1">
    <source>
        <dbReference type="ARBA" id="ARBA00004651"/>
    </source>
</evidence>
<comment type="subcellular location">
    <subcellularLocation>
        <location evidence="1">Cell membrane</location>
        <topology evidence="1">Multi-pass membrane protein</topology>
    </subcellularLocation>
</comment>
<dbReference type="InterPro" id="IPR053952">
    <property type="entry name" value="K_trans_C"/>
</dbReference>
<feature type="domain" description="K+ potassium transporter C-terminal" evidence="12">
    <location>
        <begin position="108"/>
        <end position="259"/>
    </location>
</feature>
<feature type="domain" description="K+ potassium transporter integral membrane" evidence="11">
    <location>
        <begin position="27"/>
        <end position="67"/>
    </location>
</feature>
<dbReference type="PANTHER" id="PTHR30540:SF94">
    <property type="entry name" value="POTASSIUM TRANSPORTER 5"/>
    <property type="match status" value="1"/>
</dbReference>
<comment type="caution">
    <text evidence="13">The sequence shown here is derived from an EMBL/GenBank/DDBJ whole genome shotgun (WGS) entry which is preliminary data.</text>
</comment>
<comment type="similarity">
    <text evidence="2">Belongs to the HAK/KUP transporter (TC 2.A.72.3) family.</text>
</comment>
<dbReference type="Proteomes" id="UP001237642">
    <property type="component" value="Unassembled WGS sequence"/>
</dbReference>
<dbReference type="PANTHER" id="PTHR30540">
    <property type="entry name" value="OSMOTIC STRESS POTASSIUM TRANSPORTER"/>
    <property type="match status" value="1"/>
</dbReference>
<dbReference type="AlphaFoldDB" id="A0AAD8HRG3"/>
<keyword evidence="8" id="KW-0406">Ion transport</keyword>
<reference evidence="13" key="2">
    <citation type="submission" date="2023-05" db="EMBL/GenBank/DDBJ databases">
        <authorList>
            <person name="Schelkunov M.I."/>
        </authorList>
    </citation>
    <scope>NUCLEOTIDE SEQUENCE</scope>
    <source>
        <strain evidence="13">Hsosn_3</strain>
        <tissue evidence="13">Leaf</tissue>
    </source>
</reference>
<evidence type="ECO:0000256" key="7">
    <source>
        <dbReference type="ARBA" id="ARBA00022989"/>
    </source>
</evidence>
<evidence type="ECO:0000313" key="14">
    <source>
        <dbReference type="Proteomes" id="UP001237642"/>
    </source>
</evidence>
<protein>
    <submittedName>
        <fullName evidence="13">Uncharacterized protein</fullName>
    </submittedName>
</protein>
<feature type="transmembrane region" description="Helical" evidence="10">
    <location>
        <begin position="87"/>
        <end position="109"/>
    </location>
</feature>
<evidence type="ECO:0000256" key="8">
    <source>
        <dbReference type="ARBA" id="ARBA00023065"/>
    </source>
</evidence>
<keyword evidence="7 10" id="KW-1133">Transmembrane helix</keyword>
<evidence type="ECO:0000256" key="9">
    <source>
        <dbReference type="ARBA" id="ARBA00023136"/>
    </source>
</evidence>
<dbReference type="InterPro" id="IPR053951">
    <property type="entry name" value="K_trans_N"/>
</dbReference>
<evidence type="ECO:0000256" key="10">
    <source>
        <dbReference type="SAM" id="Phobius"/>
    </source>
</evidence>
<evidence type="ECO:0000256" key="4">
    <source>
        <dbReference type="ARBA" id="ARBA00022538"/>
    </source>
</evidence>
<reference evidence="13" key="1">
    <citation type="submission" date="2023-02" db="EMBL/GenBank/DDBJ databases">
        <title>Genome of toxic invasive species Heracleum sosnowskyi carries increased number of genes despite the absence of recent whole-genome duplications.</title>
        <authorList>
            <person name="Schelkunov M."/>
            <person name="Shtratnikova V."/>
            <person name="Makarenko M."/>
            <person name="Klepikova A."/>
            <person name="Omelchenko D."/>
            <person name="Novikova G."/>
            <person name="Obukhova E."/>
            <person name="Bogdanov V."/>
            <person name="Penin A."/>
            <person name="Logacheva M."/>
        </authorList>
    </citation>
    <scope>NUCLEOTIDE SEQUENCE</scope>
    <source>
        <strain evidence="13">Hsosn_3</strain>
        <tissue evidence="13">Leaf</tissue>
    </source>
</reference>
<accession>A0AAD8HRG3</accession>
<keyword evidence="5 10" id="KW-0812">Transmembrane</keyword>
<dbReference type="EMBL" id="JAUIZM010000008">
    <property type="protein sequence ID" value="KAK1371516.1"/>
    <property type="molecule type" value="Genomic_DNA"/>
</dbReference>
<dbReference type="InterPro" id="IPR003855">
    <property type="entry name" value="K+_transporter"/>
</dbReference>
<keyword evidence="9 10" id="KW-0472">Membrane</keyword>
<keyword evidence="14" id="KW-1185">Reference proteome</keyword>
<dbReference type="GO" id="GO:0005886">
    <property type="term" value="C:plasma membrane"/>
    <property type="evidence" value="ECO:0007669"/>
    <property type="project" value="UniProtKB-SubCell"/>
</dbReference>
<evidence type="ECO:0000313" key="13">
    <source>
        <dbReference type="EMBL" id="KAK1371516.1"/>
    </source>
</evidence>
<evidence type="ECO:0000256" key="3">
    <source>
        <dbReference type="ARBA" id="ARBA00022448"/>
    </source>
</evidence>
<dbReference type="Pfam" id="PF22776">
    <property type="entry name" value="K_trans_C"/>
    <property type="match status" value="1"/>
</dbReference>
<proteinExistence type="inferred from homology"/>
<keyword evidence="4" id="KW-0633">Potassium transport</keyword>
<organism evidence="13 14">
    <name type="scientific">Heracleum sosnowskyi</name>
    <dbReference type="NCBI Taxonomy" id="360622"/>
    <lineage>
        <taxon>Eukaryota</taxon>
        <taxon>Viridiplantae</taxon>
        <taxon>Streptophyta</taxon>
        <taxon>Embryophyta</taxon>
        <taxon>Tracheophyta</taxon>
        <taxon>Spermatophyta</taxon>
        <taxon>Magnoliopsida</taxon>
        <taxon>eudicotyledons</taxon>
        <taxon>Gunneridae</taxon>
        <taxon>Pentapetalae</taxon>
        <taxon>asterids</taxon>
        <taxon>campanulids</taxon>
        <taxon>Apiales</taxon>
        <taxon>Apiaceae</taxon>
        <taxon>Apioideae</taxon>
        <taxon>apioid superclade</taxon>
        <taxon>Tordylieae</taxon>
        <taxon>Tordyliinae</taxon>
        <taxon>Heracleum</taxon>
    </lineage>
</organism>
<keyword evidence="3" id="KW-0813">Transport</keyword>
<sequence length="268" mass="30725">MSITALVRLYYLHYYLSTLAKLHISPKNPGDVLDTFYASIPETIYWPIFVVAVANAIIASQAMISAQLHEYDLLHFVTFTFKITKKIGNAYGIAVVGVMSISTCLFIPISTVMLEERFLFRHVKPREYRMFYCVVRYGYKDKIEEPNEFENQLVKNLKEFMRHEQYIVEARNGITKNELIAPEPLQDTNSINVTQYFMQIITGPVLGVGEEMQFVQNVKEKIVVYLLREADVVAKQDSSSFNKIIVNNAYSFLKKNQAKGKDSADSSD</sequence>
<evidence type="ECO:0000259" key="12">
    <source>
        <dbReference type="Pfam" id="PF22776"/>
    </source>
</evidence>
<evidence type="ECO:0000256" key="2">
    <source>
        <dbReference type="ARBA" id="ARBA00008440"/>
    </source>
</evidence>
<evidence type="ECO:0000259" key="11">
    <source>
        <dbReference type="Pfam" id="PF02705"/>
    </source>
</evidence>